<keyword evidence="5 7" id="KW-0964">Secreted</keyword>
<evidence type="ECO:0000256" key="6">
    <source>
        <dbReference type="ARBA" id="ARBA00023143"/>
    </source>
</evidence>
<dbReference type="SUPFAM" id="SSF64518">
    <property type="entry name" value="Phase 1 flagellin"/>
    <property type="match status" value="1"/>
</dbReference>
<dbReference type="PRINTS" id="PR01005">
    <property type="entry name" value="FLGHOOKAP1"/>
</dbReference>
<dbReference type="Pfam" id="PF06429">
    <property type="entry name" value="Flg_bbr_C"/>
    <property type="match status" value="1"/>
</dbReference>
<proteinExistence type="inferred from homology"/>
<evidence type="ECO:0000256" key="5">
    <source>
        <dbReference type="ARBA" id="ARBA00022525"/>
    </source>
</evidence>
<evidence type="ECO:0000259" key="10">
    <source>
        <dbReference type="Pfam" id="PF22638"/>
    </source>
</evidence>
<dbReference type="Pfam" id="PF22638">
    <property type="entry name" value="FlgK_D1"/>
    <property type="match status" value="1"/>
</dbReference>
<reference evidence="11 12" key="1">
    <citation type="submission" date="2021-03" db="EMBL/GenBank/DDBJ databases">
        <title>Genomic Encyclopedia of Type Strains, Phase IV (KMG-IV): sequencing the most valuable type-strain genomes for metagenomic binning, comparative biology and taxonomic classification.</title>
        <authorList>
            <person name="Goeker M."/>
        </authorList>
    </citation>
    <scope>NUCLEOTIDE SEQUENCE [LARGE SCALE GENOMIC DNA]</scope>
    <source>
        <strain evidence="11 12">DSM 24738</strain>
    </source>
</reference>
<feature type="domain" description="Flagellar basal-body/hook protein C-terminal" evidence="9">
    <location>
        <begin position="439"/>
        <end position="477"/>
    </location>
</feature>
<comment type="similarity">
    <text evidence="3 7">Belongs to the flagella basal body rod proteins family.</text>
</comment>
<evidence type="ECO:0000256" key="4">
    <source>
        <dbReference type="ARBA" id="ARBA00016244"/>
    </source>
</evidence>
<sequence length="485" mass="52446">MASTFHGLEVGKRSLYAQQSALSTTGHNIANANTKGYTRQRVELVASRALSYPGMNNDRSPRQLGTGVDTTEITRIREGFLDDQIRGENQSLGYWQTTSDIYSKIEEVLNEPSDTGLQKLMDQFWQGWQDLAKNPESSAARAVVRERGVAVADAYGQMATSLNQLETDLSTIMEAKINQVNSIANQIRDLNGQIERLVPHGYTPNDLYDQRDVLIDELSKLVDVKVQPGDNGIVNITAGGQTLVAGTTAQQVAYDPNGGKLNLGAGELKLVSGELLALKEGMEDILPSIRGQLNVHATTLANEMNAIHQGGLNLEDIQANPPRNTPANILFFVDKDDPTMPPQDASRMIVNPLISESLDRIAAAKPSDDGVPSVGDGSNAQAIASLKTKTIADIGGQSSTIDDFYRSTIAGLGIRSQEAGRMADNSEVLVNQIESRRQSVSGVSLDEEMTNMIKFQQAYNAAARFVTAIDETIDKVVNGMGRVGL</sequence>
<keyword evidence="11" id="KW-0969">Cilium</keyword>
<dbReference type="NCBIfam" id="TIGR02492">
    <property type="entry name" value="flgK_ends"/>
    <property type="match status" value="1"/>
</dbReference>
<evidence type="ECO:0000313" key="12">
    <source>
        <dbReference type="Proteomes" id="UP001519343"/>
    </source>
</evidence>
<comment type="subcellular location">
    <subcellularLocation>
        <location evidence="1 7">Bacterial flagellum</location>
    </subcellularLocation>
    <subcellularLocation>
        <location evidence="2 7">Secreted</location>
    </subcellularLocation>
</comment>
<dbReference type="InterPro" id="IPR010930">
    <property type="entry name" value="Flg_bb/hook_C_dom"/>
</dbReference>
<evidence type="ECO:0000256" key="1">
    <source>
        <dbReference type="ARBA" id="ARBA00004365"/>
    </source>
</evidence>
<dbReference type="InterPro" id="IPR002371">
    <property type="entry name" value="FlgK"/>
</dbReference>
<name>A0ABS4GMN7_9BACL</name>
<keyword evidence="11" id="KW-0966">Cell projection</keyword>
<evidence type="ECO:0000256" key="3">
    <source>
        <dbReference type="ARBA" id="ARBA00009677"/>
    </source>
</evidence>
<dbReference type="EMBL" id="JAGGKT010000003">
    <property type="protein sequence ID" value="MBP1931501.1"/>
    <property type="molecule type" value="Genomic_DNA"/>
</dbReference>
<keyword evidence="6 7" id="KW-0975">Bacterial flagellum</keyword>
<evidence type="ECO:0000256" key="7">
    <source>
        <dbReference type="RuleBase" id="RU362065"/>
    </source>
</evidence>
<feature type="domain" description="Flagellar basal body rod protein N-terminal" evidence="8">
    <location>
        <begin position="9"/>
        <end position="38"/>
    </location>
</feature>
<dbReference type="PANTHER" id="PTHR30033">
    <property type="entry name" value="FLAGELLAR HOOK-ASSOCIATED PROTEIN 1"/>
    <property type="match status" value="1"/>
</dbReference>
<accession>A0ABS4GMN7</accession>
<gene>
    <name evidence="7" type="primary">flgK</name>
    <name evidence="11" type="ORF">J2Z37_001502</name>
</gene>
<dbReference type="InterPro" id="IPR001444">
    <property type="entry name" value="Flag_bb_rod_N"/>
</dbReference>
<dbReference type="RefSeq" id="WP_209809598.1">
    <property type="nucleotide sequence ID" value="NZ_JAGGKT010000003.1"/>
</dbReference>
<evidence type="ECO:0000256" key="2">
    <source>
        <dbReference type="ARBA" id="ARBA00004613"/>
    </source>
</evidence>
<evidence type="ECO:0000259" key="9">
    <source>
        <dbReference type="Pfam" id="PF06429"/>
    </source>
</evidence>
<dbReference type="Proteomes" id="UP001519343">
    <property type="component" value="Unassembled WGS sequence"/>
</dbReference>
<feature type="domain" description="Flagellar hook-associated protein FlgK helical" evidence="10">
    <location>
        <begin position="103"/>
        <end position="315"/>
    </location>
</feature>
<keyword evidence="11" id="KW-0282">Flagellum</keyword>
<dbReference type="InterPro" id="IPR053927">
    <property type="entry name" value="FlgK_helical"/>
</dbReference>
<protein>
    <recommendedName>
        <fullName evidence="4 7">Flagellar hook-associated protein 1</fullName>
        <shortName evidence="7">HAP1</shortName>
    </recommendedName>
</protein>
<dbReference type="Pfam" id="PF00460">
    <property type="entry name" value="Flg_bb_rod"/>
    <property type="match status" value="1"/>
</dbReference>
<organism evidence="11 12">
    <name type="scientific">Ammoniphilus resinae</name>
    <dbReference type="NCBI Taxonomy" id="861532"/>
    <lineage>
        <taxon>Bacteria</taxon>
        <taxon>Bacillati</taxon>
        <taxon>Bacillota</taxon>
        <taxon>Bacilli</taxon>
        <taxon>Bacillales</taxon>
        <taxon>Paenibacillaceae</taxon>
        <taxon>Aneurinibacillus group</taxon>
        <taxon>Ammoniphilus</taxon>
    </lineage>
</organism>
<comment type="caution">
    <text evidence="11">The sequence shown here is derived from an EMBL/GenBank/DDBJ whole genome shotgun (WGS) entry which is preliminary data.</text>
</comment>
<dbReference type="PANTHER" id="PTHR30033:SF1">
    <property type="entry name" value="FLAGELLAR HOOK-ASSOCIATED PROTEIN 1"/>
    <property type="match status" value="1"/>
</dbReference>
<keyword evidence="12" id="KW-1185">Reference proteome</keyword>
<evidence type="ECO:0000313" key="11">
    <source>
        <dbReference type="EMBL" id="MBP1931501.1"/>
    </source>
</evidence>
<evidence type="ECO:0000259" key="8">
    <source>
        <dbReference type="Pfam" id="PF00460"/>
    </source>
</evidence>